<evidence type="ECO:0000313" key="7">
    <source>
        <dbReference type="EMBL" id="VDO06176.1"/>
    </source>
</evidence>
<proteinExistence type="predicted"/>
<name>A0A0R3TQ13_RODNA</name>
<dbReference type="PANTHER" id="PTHR43272:SF33">
    <property type="entry name" value="AMP-BINDING DOMAIN-CONTAINING PROTEIN-RELATED"/>
    <property type="match status" value="1"/>
</dbReference>
<keyword evidence="3" id="KW-0276">Fatty acid metabolism</keyword>
<accession>A0A0R3TQ13</accession>
<sequence>MQASNSSRMNFTFNNHSAVKDEQEGIHVAQCVLNGPLFDQIDGVSTLYDLLKNSVKRQPNDPFLGWHESLTAPYQWWTYEQVYEKAVACGSGLLELPELSNKDVKCVGIYASNCPAWIITEFGCWAYGLTVVTLYDTLGQQAMIHICNEAELTVAVCDTPERARKLIISRSSYPELKNIVLVSPQGELERLRTLAAGEIEIIPFDDLLVSDDTSSKLSFYIDSGLSMLPHNKIRIFVRGMGRRKPLTVSFRRLFYSPSCLLLRAIRATSFAVLSSAFSPMVQMISPLSATPVEQQASRQLSFFIPGKIKCLKRLSLLEASIVWNLFKIPNLFHFYHVGTPKGPVITSRNLLAVLAGTLKLFGPFLTKNDVILSFLPLAHIYEQFCEVSSNFSLMIVLIFTQTNRYLTYLQGPYGAVGTQLYIVYLGGRIGFYSGNVATVSDDMKVLRPTVFTTVPRLLCRIFDAVTQKVSKSPFKKFLLKYALKEKCHQVDKQVFKNNSIWDTLVFSRIRSKFGGNLRLVLVAGAQVSPPVLRFMRAVFSCPVRSDFRRSYDSSTTCHLMCQTTLDKYRLLSLIIISNCSLAHMYLVINFYESSRLFSWQVGKLSTIR</sequence>
<reference evidence="9" key="1">
    <citation type="submission" date="2017-02" db="UniProtKB">
        <authorList>
            <consortium name="WormBaseParasite"/>
        </authorList>
    </citation>
    <scope>IDENTIFICATION</scope>
</reference>
<dbReference type="Pfam" id="PF00501">
    <property type="entry name" value="AMP-binding"/>
    <property type="match status" value="2"/>
</dbReference>
<protein>
    <recommendedName>
        <fullName evidence="5">long-chain-fatty-acid--CoA ligase</fullName>
        <ecNumber evidence="5">6.2.1.3</ecNumber>
    </recommendedName>
</protein>
<evidence type="ECO:0000313" key="9">
    <source>
        <dbReference type="WBParaSite" id="HNAJ_0000960401-mRNA-1"/>
    </source>
</evidence>
<keyword evidence="2" id="KW-0547">Nucleotide-binding</keyword>
<keyword evidence="1" id="KW-0436">Ligase</keyword>
<feature type="domain" description="AMP-dependent synthetase/ligase" evidence="6">
    <location>
        <begin position="417"/>
        <end position="543"/>
    </location>
</feature>
<evidence type="ECO:0000256" key="1">
    <source>
        <dbReference type="ARBA" id="ARBA00022598"/>
    </source>
</evidence>
<dbReference type="WBParaSite" id="HNAJ_0000960401-mRNA-1">
    <property type="protein sequence ID" value="HNAJ_0000960401-mRNA-1"/>
    <property type="gene ID" value="HNAJ_0000960401"/>
</dbReference>
<evidence type="ECO:0000256" key="5">
    <source>
        <dbReference type="ARBA" id="ARBA00026121"/>
    </source>
</evidence>
<evidence type="ECO:0000256" key="4">
    <source>
        <dbReference type="ARBA" id="ARBA00022840"/>
    </source>
</evidence>
<keyword evidence="3" id="KW-0443">Lipid metabolism</keyword>
<dbReference type="Gene3D" id="3.40.50.12780">
    <property type="entry name" value="N-terminal domain of ligase-like"/>
    <property type="match status" value="2"/>
</dbReference>
<evidence type="ECO:0000256" key="2">
    <source>
        <dbReference type="ARBA" id="ARBA00022741"/>
    </source>
</evidence>
<gene>
    <name evidence="7" type="ORF">HNAJ_LOCUS9599</name>
</gene>
<dbReference type="GO" id="GO:0004467">
    <property type="term" value="F:long-chain fatty acid-CoA ligase activity"/>
    <property type="evidence" value="ECO:0007669"/>
    <property type="project" value="UniProtKB-EC"/>
</dbReference>
<dbReference type="GO" id="GO:0005783">
    <property type="term" value="C:endoplasmic reticulum"/>
    <property type="evidence" value="ECO:0007669"/>
    <property type="project" value="TreeGrafter"/>
</dbReference>
<dbReference type="EMBL" id="UZAE01012673">
    <property type="protein sequence ID" value="VDO06176.1"/>
    <property type="molecule type" value="Genomic_DNA"/>
</dbReference>
<dbReference type="SUPFAM" id="SSF56801">
    <property type="entry name" value="Acetyl-CoA synthetase-like"/>
    <property type="match status" value="1"/>
</dbReference>
<dbReference type="PANTHER" id="PTHR43272">
    <property type="entry name" value="LONG-CHAIN-FATTY-ACID--COA LIGASE"/>
    <property type="match status" value="1"/>
</dbReference>
<keyword evidence="8" id="KW-1185">Reference proteome</keyword>
<evidence type="ECO:0000259" key="6">
    <source>
        <dbReference type="Pfam" id="PF00501"/>
    </source>
</evidence>
<feature type="domain" description="AMP-dependent synthetase/ligase" evidence="6">
    <location>
        <begin position="52"/>
        <end position="184"/>
    </location>
</feature>
<dbReference type="OrthoDB" id="1700726at2759"/>
<dbReference type="InterPro" id="IPR000873">
    <property type="entry name" value="AMP-dep_synth/lig_dom"/>
</dbReference>
<dbReference type="GO" id="GO:0016020">
    <property type="term" value="C:membrane"/>
    <property type="evidence" value="ECO:0007669"/>
    <property type="project" value="TreeGrafter"/>
</dbReference>
<dbReference type="STRING" id="102285.A0A0R3TQ13"/>
<dbReference type="InterPro" id="IPR042099">
    <property type="entry name" value="ANL_N_sf"/>
</dbReference>
<reference evidence="7 8" key="2">
    <citation type="submission" date="2018-11" db="EMBL/GenBank/DDBJ databases">
        <authorList>
            <consortium name="Pathogen Informatics"/>
        </authorList>
    </citation>
    <scope>NUCLEOTIDE SEQUENCE [LARGE SCALE GENOMIC DNA]</scope>
</reference>
<organism evidence="9">
    <name type="scientific">Rodentolepis nana</name>
    <name type="common">Dwarf tapeworm</name>
    <name type="synonym">Hymenolepis nana</name>
    <dbReference type="NCBI Taxonomy" id="102285"/>
    <lineage>
        <taxon>Eukaryota</taxon>
        <taxon>Metazoa</taxon>
        <taxon>Spiralia</taxon>
        <taxon>Lophotrochozoa</taxon>
        <taxon>Platyhelminthes</taxon>
        <taxon>Cestoda</taxon>
        <taxon>Eucestoda</taxon>
        <taxon>Cyclophyllidea</taxon>
        <taxon>Hymenolepididae</taxon>
        <taxon>Rodentolepis</taxon>
    </lineage>
</organism>
<dbReference type="AlphaFoldDB" id="A0A0R3TQ13"/>
<keyword evidence="4" id="KW-0067">ATP-binding</keyword>
<dbReference type="EC" id="6.2.1.3" evidence="5"/>
<dbReference type="GO" id="GO:0005524">
    <property type="term" value="F:ATP binding"/>
    <property type="evidence" value="ECO:0007669"/>
    <property type="project" value="UniProtKB-KW"/>
</dbReference>
<evidence type="ECO:0000313" key="8">
    <source>
        <dbReference type="Proteomes" id="UP000278807"/>
    </source>
</evidence>
<dbReference type="Proteomes" id="UP000278807">
    <property type="component" value="Unassembled WGS sequence"/>
</dbReference>
<evidence type="ECO:0000256" key="3">
    <source>
        <dbReference type="ARBA" id="ARBA00022832"/>
    </source>
</evidence>